<dbReference type="PROSITE" id="PS00113">
    <property type="entry name" value="ADENYLATE_KINASE"/>
    <property type="match status" value="1"/>
</dbReference>
<protein>
    <recommendedName>
        <fullName evidence="3">adenylate kinase</fullName>
        <ecNumber evidence="3">2.7.4.3</ecNumber>
    </recommendedName>
</protein>
<evidence type="ECO:0000256" key="6">
    <source>
        <dbReference type="ARBA" id="ARBA00022777"/>
    </source>
</evidence>
<dbReference type="HAMAP" id="MF_00235">
    <property type="entry name" value="Adenylate_kinase_Adk"/>
    <property type="match status" value="1"/>
</dbReference>
<keyword evidence="4 7" id="KW-0808">Transferase</keyword>
<dbReference type="Gene3D" id="3.40.50.300">
    <property type="entry name" value="P-loop containing nucleotide triphosphate hydrolases"/>
    <property type="match status" value="1"/>
</dbReference>
<dbReference type="InterPro" id="IPR027417">
    <property type="entry name" value="P-loop_NTPase"/>
</dbReference>
<dbReference type="PANTHER" id="PTHR23359">
    <property type="entry name" value="NUCLEOTIDE KINASE"/>
    <property type="match status" value="1"/>
</dbReference>
<proteinExistence type="inferred from homology"/>
<evidence type="ECO:0000256" key="1">
    <source>
        <dbReference type="ARBA" id="ARBA00000582"/>
    </source>
</evidence>
<evidence type="ECO:0000256" key="2">
    <source>
        <dbReference type="ARBA" id="ARBA00007220"/>
    </source>
</evidence>
<feature type="compositionally biased region" description="Basic residues" evidence="8">
    <location>
        <begin position="21"/>
        <end position="39"/>
    </location>
</feature>
<evidence type="ECO:0000256" key="5">
    <source>
        <dbReference type="ARBA" id="ARBA00022741"/>
    </source>
</evidence>
<evidence type="ECO:0000256" key="3">
    <source>
        <dbReference type="ARBA" id="ARBA00012955"/>
    </source>
</evidence>
<dbReference type="AlphaFoldDB" id="A0A3L6G7C9"/>
<reference evidence="9" key="1">
    <citation type="journal article" date="2018" name="Nat. Genet.">
        <title>Extensive intraspecific gene order and gene structural variations between Mo17 and other maize genomes.</title>
        <authorList>
            <person name="Sun S."/>
            <person name="Zhou Y."/>
            <person name="Chen J."/>
            <person name="Shi J."/>
            <person name="Zhao H."/>
            <person name="Zhao H."/>
            <person name="Song W."/>
            <person name="Zhang M."/>
            <person name="Cui Y."/>
            <person name="Dong X."/>
            <person name="Liu H."/>
            <person name="Ma X."/>
            <person name="Jiao Y."/>
            <person name="Wang B."/>
            <person name="Wei X."/>
            <person name="Stein J.C."/>
            <person name="Glaubitz J.C."/>
            <person name="Lu F."/>
            <person name="Yu G."/>
            <person name="Liang C."/>
            <person name="Fengler K."/>
            <person name="Li B."/>
            <person name="Rafalski A."/>
            <person name="Schnable P.S."/>
            <person name="Ware D.H."/>
            <person name="Buckler E.S."/>
            <person name="Lai J."/>
        </authorList>
    </citation>
    <scope>NUCLEOTIDE SEQUENCE [LARGE SCALE GENOMIC DNA]</scope>
    <source>
        <tissue evidence="9">Seedling</tissue>
    </source>
</reference>
<evidence type="ECO:0000256" key="7">
    <source>
        <dbReference type="RuleBase" id="RU003330"/>
    </source>
</evidence>
<comment type="caution">
    <text evidence="9">The sequence shown here is derived from an EMBL/GenBank/DDBJ whole genome shotgun (WGS) entry which is preliminary data.</text>
</comment>
<comment type="similarity">
    <text evidence="2 7">Belongs to the adenylate kinase family.</text>
</comment>
<dbReference type="InterPro" id="IPR033690">
    <property type="entry name" value="Adenylat_kinase_CS"/>
</dbReference>
<feature type="region of interest" description="Disordered" evidence="8">
    <location>
        <begin position="15"/>
        <end position="40"/>
    </location>
</feature>
<sequence>MYPLPSSLSFSLVRVEDSKSNSKHATRKSRTHDKRKKNPRNISAALLVPSRAGEMAGMSRAIRNFAAASRRTLTAASGPALPKEAAAAGARVRAAAPGRMGRDQEDGRRVQWVFLGCPGVGKGTYASRLSQLLGVPHIATGDLVRDALATPGPFSNKLAEIVNHGKLVSDEIIINLLSRRLEEGEEKGELGFILDGFPRTIGQAEILEGVTDIDLVINLKLREEALLAKCLGRRMCSQCGGNFNVASIDIEGEDGGPRMYMPPLLPPPQCESKLIARADDTEEVTEPVEEFYRARGKLLEFNLPGGIPESWPKLLQALNIEDPDNKRSAAA</sequence>
<dbReference type="GO" id="GO:0004017">
    <property type="term" value="F:AMP kinase activity"/>
    <property type="evidence" value="ECO:0007669"/>
    <property type="project" value="UniProtKB-EC"/>
</dbReference>
<dbReference type="CDD" id="cd01428">
    <property type="entry name" value="ADK"/>
    <property type="match status" value="1"/>
</dbReference>
<keyword evidence="5" id="KW-0547">Nucleotide-binding</keyword>
<dbReference type="PRINTS" id="PR00094">
    <property type="entry name" value="ADENYLTKNASE"/>
</dbReference>
<name>A0A3L6G7C9_MAIZE</name>
<dbReference type="EC" id="2.7.4.3" evidence="3"/>
<evidence type="ECO:0000313" key="9">
    <source>
        <dbReference type="EMBL" id="PWZ44168.1"/>
    </source>
</evidence>
<dbReference type="InterPro" id="IPR006259">
    <property type="entry name" value="Adenyl_kin_sub"/>
</dbReference>
<dbReference type="Pfam" id="PF00406">
    <property type="entry name" value="ADK"/>
    <property type="match status" value="1"/>
</dbReference>
<dbReference type="EMBL" id="NCVQ01000002">
    <property type="protein sequence ID" value="PWZ44168.1"/>
    <property type="molecule type" value="Genomic_DNA"/>
</dbReference>
<organism evidence="9">
    <name type="scientific">Zea mays</name>
    <name type="common">Maize</name>
    <dbReference type="NCBI Taxonomy" id="4577"/>
    <lineage>
        <taxon>Eukaryota</taxon>
        <taxon>Viridiplantae</taxon>
        <taxon>Streptophyta</taxon>
        <taxon>Embryophyta</taxon>
        <taxon>Tracheophyta</taxon>
        <taxon>Spermatophyta</taxon>
        <taxon>Magnoliopsida</taxon>
        <taxon>Liliopsida</taxon>
        <taxon>Poales</taxon>
        <taxon>Poaceae</taxon>
        <taxon>PACMAD clade</taxon>
        <taxon>Panicoideae</taxon>
        <taxon>Andropogonodae</taxon>
        <taxon>Andropogoneae</taxon>
        <taxon>Tripsacinae</taxon>
        <taxon>Zea</taxon>
    </lineage>
</organism>
<evidence type="ECO:0000256" key="4">
    <source>
        <dbReference type="ARBA" id="ARBA00022679"/>
    </source>
</evidence>
<dbReference type="InterPro" id="IPR000850">
    <property type="entry name" value="Adenylat/UMP-CMP_kin"/>
</dbReference>
<gene>
    <name evidence="9" type="primary">Os04g0671100_0</name>
    <name evidence="9" type="ORF">Zm00014a_017327</name>
</gene>
<dbReference type="GO" id="GO:0005524">
    <property type="term" value="F:ATP binding"/>
    <property type="evidence" value="ECO:0007669"/>
    <property type="project" value="InterPro"/>
</dbReference>
<accession>A0A3L6G7C9</accession>
<dbReference type="NCBIfam" id="TIGR01351">
    <property type="entry name" value="adk"/>
    <property type="match status" value="1"/>
</dbReference>
<dbReference type="Proteomes" id="UP000251960">
    <property type="component" value="Chromosome 10"/>
</dbReference>
<dbReference type="SUPFAM" id="SSF52540">
    <property type="entry name" value="P-loop containing nucleoside triphosphate hydrolases"/>
    <property type="match status" value="1"/>
</dbReference>
<evidence type="ECO:0000256" key="8">
    <source>
        <dbReference type="SAM" id="MobiDB-lite"/>
    </source>
</evidence>
<comment type="catalytic activity">
    <reaction evidence="1">
        <text>AMP + ATP = 2 ADP</text>
        <dbReference type="Rhea" id="RHEA:12973"/>
        <dbReference type="ChEBI" id="CHEBI:30616"/>
        <dbReference type="ChEBI" id="CHEBI:456215"/>
        <dbReference type="ChEBI" id="CHEBI:456216"/>
        <dbReference type="EC" id="2.7.4.3"/>
    </reaction>
</comment>
<keyword evidence="6 7" id="KW-0418">Kinase</keyword>
<dbReference type="ExpressionAtlas" id="A0A3L6G7C9">
    <property type="expression patterns" value="baseline and differential"/>
</dbReference>